<evidence type="ECO:0008006" key="5">
    <source>
        <dbReference type="Google" id="ProtNLM"/>
    </source>
</evidence>
<dbReference type="Proteomes" id="UP000501812">
    <property type="component" value="Chromosome"/>
</dbReference>
<dbReference type="PROSITE" id="PS00018">
    <property type="entry name" value="EF_HAND_1"/>
    <property type="match status" value="1"/>
</dbReference>
<dbReference type="PANTHER" id="PTHR36220:SF1">
    <property type="entry name" value="GAMMA TUBULIN COMPLEX COMPONENT C-TERMINAL DOMAIN-CONTAINING PROTEIN"/>
    <property type="match status" value="1"/>
</dbReference>
<evidence type="ECO:0000256" key="2">
    <source>
        <dbReference type="SAM" id="SignalP"/>
    </source>
</evidence>
<dbReference type="InterPro" id="IPR028994">
    <property type="entry name" value="Integrin_alpha_N"/>
</dbReference>
<keyword evidence="1 2" id="KW-0732">Signal</keyword>
<dbReference type="EMBL" id="CP051774">
    <property type="protein sequence ID" value="QJE99085.1"/>
    <property type="molecule type" value="Genomic_DNA"/>
</dbReference>
<evidence type="ECO:0000313" key="3">
    <source>
        <dbReference type="EMBL" id="QJE99085.1"/>
    </source>
</evidence>
<dbReference type="AlphaFoldDB" id="A0A858RQR5"/>
<proteinExistence type="predicted"/>
<gene>
    <name evidence="3" type="ORF">HHL09_26000</name>
</gene>
<evidence type="ECO:0000313" key="4">
    <source>
        <dbReference type="Proteomes" id="UP000501812"/>
    </source>
</evidence>
<dbReference type="RefSeq" id="WP_169457571.1">
    <property type="nucleotide sequence ID" value="NZ_CP051774.1"/>
</dbReference>
<organism evidence="3 4">
    <name type="scientific">Luteolibacter luteus</name>
    <dbReference type="NCBI Taxonomy" id="2728835"/>
    <lineage>
        <taxon>Bacteria</taxon>
        <taxon>Pseudomonadati</taxon>
        <taxon>Verrucomicrobiota</taxon>
        <taxon>Verrucomicrobiia</taxon>
        <taxon>Verrucomicrobiales</taxon>
        <taxon>Verrucomicrobiaceae</taxon>
        <taxon>Luteolibacter</taxon>
    </lineage>
</organism>
<dbReference type="Gene3D" id="1.10.238.10">
    <property type="entry name" value="EF-hand"/>
    <property type="match status" value="1"/>
</dbReference>
<dbReference type="Gene3D" id="2.130.10.130">
    <property type="entry name" value="Integrin alpha, N-terminal"/>
    <property type="match status" value="2"/>
</dbReference>
<protein>
    <recommendedName>
        <fullName evidence="5">EF-hand domain-containing protein</fullName>
    </recommendedName>
</protein>
<dbReference type="KEGG" id="luo:HHL09_26000"/>
<dbReference type="InterPro" id="IPR011992">
    <property type="entry name" value="EF-hand-dom_pair"/>
</dbReference>
<dbReference type="InterPro" id="IPR011043">
    <property type="entry name" value="Gal_Oxase/kelch_b-propeller"/>
</dbReference>
<dbReference type="InterPro" id="IPR018247">
    <property type="entry name" value="EF_Hand_1_Ca_BS"/>
</dbReference>
<keyword evidence="4" id="KW-1185">Reference proteome</keyword>
<sequence>MFSTRPLLPLLLAAAGISSLPAASTPLSLVIREDQRLSVSGLPAELAAKSFGGQLQVSGNTAIFLGSGIQENSVELGVYVYVFENGSWNFQQRILGNYVPPNSEFGHAIAIDGDTIVISASAAPNGAIQNAGCLLVYTRNNGVWDLQAKLHAKDSATGDFLGDGIAIHDDTILTLAHGDINNSGNNAGNAYIFHRANGIWTQQADLPTSTAMLSTSPYEERPLRVALHGDVAVVGSPFDEDHGAAAGGKVFVFGRRGSVWTAGAPLVLTPTPQPYEFAGTTVATDGRTILVGAVQGGVTGGEGKVYVCRLQNSGAWQTEQVLTDGNSDAIDAIQRFGSTLDIEDDTLLIGGPGASSDGLGTQAGSAFVFRRDAQGSWQQLRRLLPEGTDNGGTGFGSAMALHGRDSMLIASKEEDGTITFDPTLNNRGVILSLSLITPQGMPLYLLTRADKNHDEFLSTHEWDTYFPVDRLTATVFGMIDANRSEGVDYLELDAALADPAAPRAYHLWMDYLEMTSELDADGDLLLSRDELLSMYPPGKAGAKKTDAFLKRLKISSSPTIPQWFRGKGLPTMAQYDAAILARSQRGELAAQLDTDEDGQVSRQEFAALFPVKVAVGKVDAAWRSATGTPKKVALPAEISIGGFIEAPVLPKVKK</sequence>
<accession>A0A858RQR5</accession>
<reference evidence="3 4" key="1">
    <citation type="submission" date="2020-04" db="EMBL/GenBank/DDBJ databases">
        <title>Luteolibacter sp. G-1-1-1 isolated from soil.</title>
        <authorList>
            <person name="Dahal R.H."/>
        </authorList>
    </citation>
    <scope>NUCLEOTIDE SEQUENCE [LARGE SCALE GENOMIC DNA]</scope>
    <source>
        <strain evidence="3 4">G-1-1-1</strain>
    </source>
</reference>
<dbReference type="Pfam" id="PF14312">
    <property type="entry name" value="FG-GAP_2"/>
    <property type="match status" value="2"/>
</dbReference>
<dbReference type="InterPro" id="IPR013517">
    <property type="entry name" value="FG-GAP"/>
</dbReference>
<feature type="chain" id="PRO_5032474717" description="EF-hand domain-containing protein" evidence="2">
    <location>
        <begin position="23"/>
        <end position="654"/>
    </location>
</feature>
<dbReference type="SUPFAM" id="SSF50965">
    <property type="entry name" value="Galactose oxidase, central domain"/>
    <property type="match status" value="1"/>
</dbReference>
<dbReference type="PANTHER" id="PTHR36220">
    <property type="entry name" value="UNNAMED PRODUCT"/>
    <property type="match status" value="1"/>
</dbReference>
<dbReference type="SUPFAM" id="SSF47473">
    <property type="entry name" value="EF-hand"/>
    <property type="match status" value="1"/>
</dbReference>
<evidence type="ECO:0000256" key="1">
    <source>
        <dbReference type="ARBA" id="ARBA00022729"/>
    </source>
</evidence>
<feature type="signal peptide" evidence="2">
    <location>
        <begin position="1"/>
        <end position="22"/>
    </location>
</feature>
<name>A0A858RQR5_9BACT</name>